<keyword evidence="1" id="KW-0862">Zinc</keyword>
<dbReference type="PROSITE" id="PS50158">
    <property type="entry name" value="ZF_CCHC"/>
    <property type="match status" value="1"/>
</dbReference>
<dbReference type="AlphaFoldDB" id="A0A9R1XIE1"/>
<feature type="compositionally biased region" description="Polar residues" evidence="2">
    <location>
        <begin position="295"/>
        <end position="310"/>
    </location>
</feature>
<dbReference type="Pfam" id="PF00098">
    <property type="entry name" value="zf-CCHC"/>
    <property type="match status" value="1"/>
</dbReference>
<feature type="region of interest" description="Disordered" evidence="2">
    <location>
        <begin position="83"/>
        <end position="123"/>
    </location>
</feature>
<keyword evidence="1" id="KW-0863">Zinc-finger</keyword>
<dbReference type="SMART" id="SM00343">
    <property type="entry name" value="ZnF_C2HC"/>
    <property type="match status" value="1"/>
</dbReference>
<evidence type="ECO:0000313" key="5">
    <source>
        <dbReference type="Proteomes" id="UP000235145"/>
    </source>
</evidence>
<feature type="domain" description="CCHC-type" evidence="3">
    <location>
        <begin position="318"/>
        <end position="334"/>
    </location>
</feature>
<evidence type="ECO:0000259" key="3">
    <source>
        <dbReference type="PROSITE" id="PS50158"/>
    </source>
</evidence>
<dbReference type="Proteomes" id="UP000235145">
    <property type="component" value="Unassembled WGS sequence"/>
</dbReference>
<dbReference type="GO" id="GO:0003676">
    <property type="term" value="F:nucleic acid binding"/>
    <property type="evidence" value="ECO:0007669"/>
    <property type="project" value="InterPro"/>
</dbReference>
<name>A0A9R1XIE1_LACSA</name>
<dbReference type="EMBL" id="NBSK02000004">
    <property type="protein sequence ID" value="KAJ0213789.1"/>
    <property type="molecule type" value="Genomic_DNA"/>
</dbReference>
<reference evidence="4 5" key="1">
    <citation type="journal article" date="2017" name="Nat. Commun.">
        <title>Genome assembly with in vitro proximity ligation data and whole-genome triplication in lettuce.</title>
        <authorList>
            <person name="Reyes-Chin-Wo S."/>
            <person name="Wang Z."/>
            <person name="Yang X."/>
            <person name="Kozik A."/>
            <person name="Arikit S."/>
            <person name="Song C."/>
            <person name="Xia L."/>
            <person name="Froenicke L."/>
            <person name="Lavelle D.O."/>
            <person name="Truco M.J."/>
            <person name="Xia R."/>
            <person name="Zhu S."/>
            <person name="Xu C."/>
            <person name="Xu H."/>
            <person name="Xu X."/>
            <person name="Cox K."/>
            <person name="Korf I."/>
            <person name="Meyers B.C."/>
            <person name="Michelmore R.W."/>
        </authorList>
    </citation>
    <scope>NUCLEOTIDE SEQUENCE [LARGE SCALE GENOMIC DNA]</scope>
    <source>
        <strain evidence="5">cv. Salinas</strain>
        <tissue evidence="4">Seedlings</tissue>
    </source>
</reference>
<keyword evidence="1" id="KW-0479">Metal-binding</keyword>
<comment type="caution">
    <text evidence="4">The sequence shown here is derived from an EMBL/GenBank/DDBJ whole genome shotgun (WGS) entry which is preliminary data.</text>
</comment>
<dbReference type="SUPFAM" id="SSF57756">
    <property type="entry name" value="Retrovirus zinc finger-like domains"/>
    <property type="match status" value="1"/>
</dbReference>
<accession>A0A9R1XIE1</accession>
<proteinExistence type="predicted"/>
<protein>
    <recommendedName>
        <fullName evidence="3">CCHC-type domain-containing protein</fullName>
    </recommendedName>
</protein>
<keyword evidence="5" id="KW-1185">Reference proteome</keyword>
<evidence type="ECO:0000313" key="4">
    <source>
        <dbReference type="EMBL" id="KAJ0213789.1"/>
    </source>
</evidence>
<sequence length="461" mass="52618">MVNHQFYELSIFSQILRVNPDFEANPTLVSEPNSWFKMPPRRNRTPANVHEQEIEERIMARIEERMDQMVDQLTDRMVELMNRGGQRSQSHSQVEDGEFGNPFGGSDGSYSEDDLERRPRRDHRGDNRRWEAEMRIDIPEFDGVSFNPEGFIDWLATVEEVFEFKEVPENKKVSLIATRLRGRASAWWQQLKLTRDRLGKSKGAKSVDDYTTEFYQLIARNDIHETEEQLVARYIGGLRVQIKDSVNMFEPVSISEAHQQALAFEKQSRRVGGSSSTANIGGSPGTAGMVPRVVPNQQRPTSNSVGPNPRTTVSSILKCFSCGKTGHRQSECKKVGKRHLFVEQDDWQDDDAGENYEDPPVYDEEHQCEEEVVTGDVGVDLVVRRSCFTPKAVGDYWLKHNIFQSTCTILGKVCTFVVDLRSCDNLISEEAVQKLALKTENRPKPYKLQWLKKGGEVIVSK</sequence>
<gene>
    <name evidence="4" type="ORF">LSAT_V11C400214880</name>
</gene>
<evidence type="ECO:0000256" key="2">
    <source>
        <dbReference type="SAM" id="MobiDB-lite"/>
    </source>
</evidence>
<evidence type="ECO:0000256" key="1">
    <source>
        <dbReference type="PROSITE-ProRule" id="PRU00047"/>
    </source>
</evidence>
<dbReference type="PANTHER" id="PTHR35046">
    <property type="entry name" value="ZINC KNUCKLE (CCHC-TYPE) FAMILY PROTEIN"/>
    <property type="match status" value="1"/>
</dbReference>
<dbReference type="InterPro" id="IPR001878">
    <property type="entry name" value="Znf_CCHC"/>
</dbReference>
<organism evidence="4 5">
    <name type="scientific">Lactuca sativa</name>
    <name type="common">Garden lettuce</name>
    <dbReference type="NCBI Taxonomy" id="4236"/>
    <lineage>
        <taxon>Eukaryota</taxon>
        <taxon>Viridiplantae</taxon>
        <taxon>Streptophyta</taxon>
        <taxon>Embryophyta</taxon>
        <taxon>Tracheophyta</taxon>
        <taxon>Spermatophyta</taxon>
        <taxon>Magnoliopsida</taxon>
        <taxon>eudicotyledons</taxon>
        <taxon>Gunneridae</taxon>
        <taxon>Pentapetalae</taxon>
        <taxon>asterids</taxon>
        <taxon>campanulids</taxon>
        <taxon>Asterales</taxon>
        <taxon>Asteraceae</taxon>
        <taxon>Cichorioideae</taxon>
        <taxon>Cichorieae</taxon>
        <taxon>Lactucinae</taxon>
        <taxon>Lactuca</taxon>
    </lineage>
</organism>
<dbReference type="PANTHER" id="PTHR35046:SF18">
    <property type="entry name" value="RNA-DIRECTED DNA POLYMERASE"/>
    <property type="match status" value="1"/>
</dbReference>
<feature type="region of interest" description="Disordered" evidence="2">
    <location>
        <begin position="265"/>
        <end position="310"/>
    </location>
</feature>
<dbReference type="GO" id="GO:0008270">
    <property type="term" value="F:zinc ion binding"/>
    <property type="evidence" value="ECO:0007669"/>
    <property type="project" value="UniProtKB-KW"/>
</dbReference>
<dbReference type="InterPro" id="IPR036875">
    <property type="entry name" value="Znf_CCHC_sf"/>
</dbReference>